<name>A0ABW6IRL0_STRWE</name>
<dbReference type="SUPFAM" id="SSF53474">
    <property type="entry name" value="alpha/beta-Hydrolases"/>
    <property type="match status" value="1"/>
</dbReference>
<dbReference type="InterPro" id="IPR029058">
    <property type="entry name" value="AB_hydrolase_fold"/>
</dbReference>
<dbReference type="RefSeq" id="WP_386254759.1">
    <property type="nucleotide sequence ID" value="NZ_JBHTRV010000006.1"/>
</dbReference>
<protein>
    <submittedName>
        <fullName evidence="2">Alpha/beta hydrolase-fold protein</fullName>
    </submittedName>
</protein>
<accession>A0ABW6IRL0</accession>
<dbReference type="Gene3D" id="3.40.50.1820">
    <property type="entry name" value="alpha/beta hydrolase"/>
    <property type="match status" value="1"/>
</dbReference>
<evidence type="ECO:0000313" key="2">
    <source>
        <dbReference type="EMBL" id="MFE5980225.1"/>
    </source>
</evidence>
<feature type="region of interest" description="Disordered" evidence="1">
    <location>
        <begin position="336"/>
        <end position="360"/>
    </location>
</feature>
<dbReference type="InterPro" id="IPR050583">
    <property type="entry name" value="Mycobacterial_A85_antigen"/>
</dbReference>
<dbReference type="Pfam" id="PF00756">
    <property type="entry name" value="Esterase"/>
    <property type="match status" value="1"/>
</dbReference>
<keyword evidence="2" id="KW-0378">Hydrolase</keyword>
<reference evidence="2 3" key="1">
    <citation type="submission" date="2024-09" db="EMBL/GenBank/DDBJ databases">
        <title>The Natural Products Discovery Center: Release of the First 8490 Sequenced Strains for Exploring Actinobacteria Biosynthetic Diversity.</title>
        <authorList>
            <person name="Kalkreuter E."/>
            <person name="Kautsar S.A."/>
            <person name="Yang D."/>
            <person name="Bader C.D."/>
            <person name="Teijaro C.N."/>
            <person name="Fluegel L."/>
            <person name="Davis C.M."/>
            <person name="Simpson J.R."/>
            <person name="Lauterbach L."/>
            <person name="Steele A.D."/>
            <person name="Gui C."/>
            <person name="Meng S."/>
            <person name="Li G."/>
            <person name="Viehrig K."/>
            <person name="Ye F."/>
            <person name="Su P."/>
            <person name="Kiefer A.F."/>
            <person name="Nichols A."/>
            <person name="Cepeda A.J."/>
            <person name="Yan W."/>
            <person name="Fan B."/>
            <person name="Jiang Y."/>
            <person name="Adhikari A."/>
            <person name="Zheng C.-J."/>
            <person name="Schuster L."/>
            <person name="Cowan T.M."/>
            <person name="Smanski M.J."/>
            <person name="Chevrette M.G."/>
            <person name="De Carvalho L.P.S."/>
            <person name="Shen B."/>
        </authorList>
    </citation>
    <scope>NUCLEOTIDE SEQUENCE [LARGE SCALE GENOMIC DNA]</scope>
    <source>
        <strain evidence="2 3">NPDC056472</strain>
    </source>
</reference>
<dbReference type="EMBL" id="JBHTRV010000006">
    <property type="protein sequence ID" value="MFE5980225.1"/>
    <property type="molecule type" value="Genomic_DNA"/>
</dbReference>
<evidence type="ECO:0000256" key="1">
    <source>
        <dbReference type="SAM" id="MobiDB-lite"/>
    </source>
</evidence>
<keyword evidence="3" id="KW-1185">Reference proteome</keyword>
<comment type="caution">
    <text evidence="2">The sequence shown here is derived from an EMBL/GenBank/DDBJ whole genome shotgun (WGS) entry which is preliminary data.</text>
</comment>
<dbReference type="PANTHER" id="PTHR48098">
    <property type="entry name" value="ENTEROCHELIN ESTERASE-RELATED"/>
    <property type="match status" value="1"/>
</dbReference>
<evidence type="ECO:0000313" key="3">
    <source>
        <dbReference type="Proteomes" id="UP001600424"/>
    </source>
</evidence>
<organism evidence="2 3">
    <name type="scientific">Streptomyces wedmorensis</name>
    <dbReference type="NCBI Taxonomy" id="43759"/>
    <lineage>
        <taxon>Bacteria</taxon>
        <taxon>Bacillati</taxon>
        <taxon>Actinomycetota</taxon>
        <taxon>Actinomycetes</taxon>
        <taxon>Kitasatosporales</taxon>
        <taxon>Streptomycetaceae</taxon>
        <taxon>Streptomyces</taxon>
    </lineage>
</organism>
<dbReference type="InterPro" id="IPR000801">
    <property type="entry name" value="Esterase-like"/>
</dbReference>
<gene>
    <name evidence="2" type="ORF">ACFQ63_10990</name>
</gene>
<proteinExistence type="predicted"/>
<dbReference type="GO" id="GO:0016787">
    <property type="term" value="F:hydrolase activity"/>
    <property type="evidence" value="ECO:0007669"/>
    <property type="project" value="UniProtKB-KW"/>
</dbReference>
<dbReference type="Proteomes" id="UP001600424">
    <property type="component" value="Unassembled WGS sequence"/>
</dbReference>
<sequence>MSGPADAFPATVVVDHESVRLRGNPLGDPYRRRIEVHLPPGYDGVRRFPVVYWLPGFGAHPGLTGRALAFGASVADRLRQAMEDGRVPPALLVVPDCTTAYGGSQYLDSAASGEYAGYLAEVVAEVDRRFATRPEPAWRAVGGKSSGGYGALIAGMTSDLFGAVVACSPDAGFEHCYLPLLPGTLDTVRAAGGVDGLLARRASGPHDVPFMVAMSIVAMGMCYAEKPDTSASDALPCDPGTGLFRDDVWQRWLTLDPVRMLPEHAGRLAGLGLLHLDVGQRDEYGMHWGVRALHAALRAHDVPHVYREHEGGHHGIEHVFTEALAGLWRVWREPEAPAERARTPKSRTRQPGWVSGTCAV</sequence>